<evidence type="ECO:0000313" key="2">
    <source>
        <dbReference type="Proteomes" id="UP000528286"/>
    </source>
</evidence>
<gene>
    <name evidence="1" type="ORF">GGR23_002822</name>
</gene>
<protein>
    <submittedName>
        <fullName evidence="1">Uncharacterized protein</fullName>
    </submittedName>
</protein>
<sequence length="73" mass="8335">MTTQHSGKAPISPIDVVMMQGVLIDWCIRHGVSLDSLECEEQARRIVSWFECGCCSESLLRDVFLPPPFFQRH</sequence>
<name>A0A7W6NKN1_9HYPH</name>
<dbReference type="AlphaFoldDB" id="A0A7W6NKN1"/>
<keyword evidence="2" id="KW-1185">Reference proteome</keyword>
<reference evidence="1 2" key="1">
    <citation type="submission" date="2020-08" db="EMBL/GenBank/DDBJ databases">
        <title>Genomic Encyclopedia of Type Strains, Phase IV (KMG-IV): sequencing the most valuable type-strain genomes for metagenomic binning, comparative biology and taxonomic classification.</title>
        <authorList>
            <person name="Goeker M."/>
        </authorList>
    </citation>
    <scope>NUCLEOTIDE SEQUENCE [LARGE SCALE GENOMIC DNA]</scope>
    <source>
        <strain evidence="1 2">DSM 29853</strain>
    </source>
</reference>
<evidence type="ECO:0000313" key="1">
    <source>
        <dbReference type="EMBL" id="MBB4065615.1"/>
    </source>
</evidence>
<comment type="caution">
    <text evidence="1">The sequence shown here is derived from an EMBL/GenBank/DDBJ whole genome shotgun (WGS) entry which is preliminary data.</text>
</comment>
<proteinExistence type="predicted"/>
<dbReference type="Proteomes" id="UP000528286">
    <property type="component" value="Unassembled WGS sequence"/>
</dbReference>
<dbReference type="RefSeq" id="WP_183366908.1">
    <property type="nucleotide sequence ID" value="NZ_JACIEZ010000005.1"/>
</dbReference>
<accession>A0A7W6NKN1</accession>
<dbReference type="EMBL" id="JACIEZ010000005">
    <property type="protein sequence ID" value="MBB4065615.1"/>
    <property type="molecule type" value="Genomic_DNA"/>
</dbReference>
<organism evidence="1 2">
    <name type="scientific">Gellertiella hungarica</name>
    <dbReference type="NCBI Taxonomy" id="1572859"/>
    <lineage>
        <taxon>Bacteria</taxon>
        <taxon>Pseudomonadati</taxon>
        <taxon>Pseudomonadota</taxon>
        <taxon>Alphaproteobacteria</taxon>
        <taxon>Hyphomicrobiales</taxon>
        <taxon>Rhizobiaceae</taxon>
        <taxon>Gellertiella</taxon>
    </lineage>
</organism>